<protein>
    <submittedName>
        <fullName evidence="2">Uncharacterized protein</fullName>
    </submittedName>
</protein>
<feature type="compositionally biased region" description="Pro residues" evidence="1">
    <location>
        <begin position="79"/>
        <end position="89"/>
    </location>
</feature>
<feature type="non-terminal residue" evidence="2">
    <location>
        <position position="1"/>
    </location>
</feature>
<accession>A0A699V1S8</accession>
<evidence type="ECO:0000256" key="1">
    <source>
        <dbReference type="SAM" id="MobiDB-lite"/>
    </source>
</evidence>
<dbReference type="AlphaFoldDB" id="A0A699V1S8"/>
<feature type="region of interest" description="Disordered" evidence="1">
    <location>
        <begin position="30"/>
        <end position="95"/>
    </location>
</feature>
<dbReference type="EMBL" id="BKCJ011387887">
    <property type="protein sequence ID" value="GFD28710.1"/>
    <property type="molecule type" value="Genomic_DNA"/>
</dbReference>
<gene>
    <name evidence="2" type="ORF">Tci_900679</name>
</gene>
<sequence>LTDAIKRAPYYSGYLEHVAEYQCYLDEEHDKAKEEAVTESPNATNVTKPKADKQTKPSAPKAPKVTKPVNDKTPKPTSSQPPKPTPSPTEPSKKD</sequence>
<reference evidence="2" key="1">
    <citation type="journal article" date="2019" name="Sci. Rep.">
        <title>Draft genome of Tanacetum cinerariifolium, the natural source of mosquito coil.</title>
        <authorList>
            <person name="Yamashiro T."/>
            <person name="Shiraishi A."/>
            <person name="Satake H."/>
            <person name="Nakayama K."/>
        </authorList>
    </citation>
    <scope>NUCLEOTIDE SEQUENCE</scope>
</reference>
<organism evidence="2">
    <name type="scientific">Tanacetum cinerariifolium</name>
    <name type="common">Dalmatian daisy</name>
    <name type="synonym">Chrysanthemum cinerariifolium</name>
    <dbReference type="NCBI Taxonomy" id="118510"/>
    <lineage>
        <taxon>Eukaryota</taxon>
        <taxon>Viridiplantae</taxon>
        <taxon>Streptophyta</taxon>
        <taxon>Embryophyta</taxon>
        <taxon>Tracheophyta</taxon>
        <taxon>Spermatophyta</taxon>
        <taxon>Magnoliopsida</taxon>
        <taxon>eudicotyledons</taxon>
        <taxon>Gunneridae</taxon>
        <taxon>Pentapetalae</taxon>
        <taxon>asterids</taxon>
        <taxon>campanulids</taxon>
        <taxon>Asterales</taxon>
        <taxon>Asteraceae</taxon>
        <taxon>Asteroideae</taxon>
        <taxon>Anthemideae</taxon>
        <taxon>Anthemidinae</taxon>
        <taxon>Tanacetum</taxon>
    </lineage>
</organism>
<name>A0A699V1S8_TANCI</name>
<proteinExistence type="predicted"/>
<comment type="caution">
    <text evidence="2">The sequence shown here is derived from an EMBL/GenBank/DDBJ whole genome shotgun (WGS) entry which is preliminary data.</text>
</comment>
<evidence type="ECO:0000313" key="2">
    <source>
        <dbReference type="EMBL" id="GFD28710.1"/>
    </source>
</evidence>